<comment type="caution">
    <text evidence="1">The sequence shown here is derived from an EMBL/GenBank/DDBJ whole genome shotgun (WGS) entry which is preliminary data.</text>
</comment>
<proteinExistence type="predicted"/>
<name>A0A328AME1_9CAUL</name>
<dbReference type="RefSeq" id="WP_111528345.1">
    <property type="nucleotide sequence ID" value="NZ_JBHRSG010000004.1"/>
</dbReference>
<evidence type="ECO:0000313" key="2">
    <source>
        <dbReference type="Proteomes" id="UP000249254"/>
    </source>
</evidence>
<gene>
    <name evidence="1" type="ORF">DJ017_08685</name>
</gene>
<dbReference type="InterPro" id="IPR029063">
    <property type="entry name" value="SAM-dependent_MTases_sf"/>
</dbReference>
<sequence length="272" mass="30127">MSLDLQAYNYLKETVGGWTAPPPLAHLNGVLRVLTRWRQLRLVQTYQQRHGTIIWAGPFKGMDYIGNSAEGALMPRLLGSYESELHPHLRALADEGLDCVVDVGCAEGYYAVGLARMLPTITVHAHDIDAKAQAACRALAAKNGVADRVMVGGEFKPEDFNAFAGRRALVIVDAEGAEMDILRPDLGPGLAQLKILVETHDISRPGALAAMVERFSPTHDIIRVDQQYLPFEPPPWFQGLPHLDRLIALWEWRVTATPWLVMRPKAGWPARA</sequence>
<organism evidence="1 2">
    <name type="scientific">Phenylobacterium soli</name>
    <dbReference type="NCBI Taxonomy" id="2170551"/>
    <lineage>
        <taxon>Bacteria</taxon>
        <taxon>Pseudomonadati</taxon>
        <taxon>Pseudomonadota</taxon>
        <taxon>Alphaproteobacteria</taxon>
        <taxon>Caulobacterales</taxon>
        <taxon>Caulobacteraceae</taxon>
        <taxon>Phenylobacterium</taxon>
    </lineage>
</organism>
<dbReference type="Proteomes" id="UP000249254">
    <property type="component" value="Unassembled WGS sequence"/>
</dbReference>
<dbReference type="SUPFAM" id="SSF53335">
    <property type="entry name" value="S-adenosyl-L-methionine-dependent methyltransferases"/>
    <property type="match status" value="1"/>
</dbReference>
<dbReference type="EMBL" id="QFYQ01000001">
    <property type="protein sequence ID" value="RAK54594.1"/>
    <property type="molecule type" value="Genomic_DNA"/>
</dbReference>
<protein>
    <submittedName>
        <fullName evidence="1">Uncharacterized protein</fullName>
    </submittedName>
</protein>
<dbReference type="Gene3D" id="3.40.50.150">
    <property type="entry name" value="Vaccinia Virus protein VP39"/>
    <property type="match status" value="1"/>
</dbReference>
<accession>A0A328AME1</accession>
<reference evidence="2" key="1">
    <citation type="submission" date="2018-05" db="EMBL/GenBank/DDBJ databases">
        <authorList>
            <person name="Li X."/>
        </authorList>
    </citation>
    <scope>NUCLEOTIDE SEQUENCE [LARGE SCALE GENOMIC DNA]</scope>
    <source>
        <strain evidence="2">LX32</strain>
    </source>
</reference>
<dbReference type="AlphaFoldDB" id="A0A328AME1"/>
<keyword evidence="2" id="KW-1185">Reference proteome</keyword>
<dbReference type="OrthoDB" id="7343073at2"/>
<evidence type="ECO:0000313" key="1">
    <source>
        <dbReference type="EMBL" id="RAK54594.1"/>
    </source>
</evidence>